<dbReference type="AlphaFoldDB" id="A0A2K5I5U0"/>
<organism evidence="1 2">
    <name type="scientific">Colobus angolensis palliatus</name>
    <name type="common">Peters' Angolan colobus</name>
    <dbReference type="NCBI Taxonomy" id="336983"/>
    <lineage>
        <taxon>Eukaryota</taxon>
        <taxon>Metazoa</taxon>
        <taxon>Chordata</taxon>
        <taxon>Craniata</taxon>
        <taxon>Vertebrata</taxon>
        <taxon>Euteleostomi</taxon>
        <taxon>Mammalia</taxon>
        <taxon>Eutheria</taxon>
        <taxon>Euarchontoglires</taxon>
        <taxon>Primates</taxon>
        <taxon>Haplorrhini</taxon>
        <taxon>Catarrhini</taxon>
        <taxon>Cercopithecidae</taxon>
        <taxon>Colobinae</taxon>
        <taxon>Colobus</taxon>
    </lineage>
</organism>
<evidence type="ECO:0000313" key="1">
    <source>
        <dbReference type="Ensembl" id="ENSCANP00000011911.1"/>
    </source>
</evidence>
<accession>A0A2K5I5U0</accession>
<sequence length="68" mass="8066">YGNILCPTLRTPCTPIPYCMNYALSRIQCQGELAMDFIWLMCTLYTNHLNRMELLIIFQRVIDMQTFQ</sequence>
<reference evidence="1" key="1">
    <citation type="submission" date="2025-08" db="UniProtKB">
        <authorList>
            <consortium name="Ensembl"/>
        </authorList>
    </citation>
    <scope>IDENTIFICATION</scope>
</reference>
<name>A0A2K5I5U0_COLAP</name>
<protein>
    <submittedName>
        <fullName evidence="1">Uncharacterized protein</fullName>
    </submittedName>
</protein>
<dbReference type="Proteomes" id="UP000233080">
    <property type="component" value="Unassembled WGS sequence"/>
</dbReference>
<evidence type="ECO:0000313" key="2">
    <source>
        <dbReference type="Proteomes" id="UP000233080"/>
    </source>
</evidence>
<dbReference type="Ensembl" id="ENSCANT00000034813.1">
    <property type="protein sequence ID" value="ENSCANP00000011911.1"/>
    <property type="gene ID" value="ENSCANG00000029348.1"/>
</dbReference>
<keyword evidence="2" id="KW-1185">Reference proteome</keyword>
<dbReference type="OMA" id="CQGELAM"/>
<reference evidence="1" key="2">
    <citation type="submission" date="2025-09" db="UniProtKB">
        <authorList>
            <consortium name="Ensembl"/>
        </authorList>
    </citation>
    <scope>IDENTIFICATION</scope>
</reference>
<proteinExistence type="predicted"/>